<dbReference type="GO" id="GO:0003700">
    <property type="term" value="F:DNA-binding transcription factor activity"/>
    <property type="evidence" value="ECO:0007669"/>
    <property type="project" value="InterPro"/>
</dbReference>
<dbReference type="PANTHER" id="PTHR43537:SF5">
    <property type="entry name" value="UXU OPERON TRANSCRIPTIONAL REGULATOR"/>
    <property type="match status" value="1"/>
</dbReference>
<dbReference type="GO" id="GO:0003677">
    <property type="term" value="F:DNA binding"/>
    <property type="evidence" value="ECO:0007669"/>
    <property type="project" value="UniProtKB-KW"/>
</dbReference>
<organism evidence="5 6">
    <name type="scientific">Devosia insulae DS-56</name>
    <dbReference type="NCBI Taxonomy" id="1116389"/>
    <lineage>
        <taxon>Bacteria</taxon>
        <taxon>Pseudomonadati</taxon>
        <taxon>Pseudomonadota</taxon>
        <taxon>Alphaproteobacteria</taxon>
        <taxon>Hyphomicrobiales</taxon>
        <taxon>Devosiaceae</taxon>
        <taxon>Devosia</taxon>
    </lineage>
</organism>
<dbReference type="SMART" id="SM00895">
    <property type="entry name" value="FCD"/>
    <property type="match status" value="1"/>
</dbReference>
<keyword evidence="1" id="KW-0805">Transcription regulation</keyword>
<dbReference type="Gene3D" id="1.10.10.10">
    <property type="entry name" value="Winged helix-like DNA-binding domain superfamily/Winged helix DNA-binding domain"/>
    <property type="match status" value="1"/>
</dbReference>
<evidence type="ECO:0000313" key="5">
    <source>
        <dbReference type="EMBL" id="OEO28839.1"/>
    </source>
</evidence>
<dbReference type="InterPro" id="IPR036388">
    <property type="entry name" value="WH-like_DNA-bd_sf"/>
</dbReference>
<dbReference type="RefSeq" id="WP_069911873.1">
    <property type="nucleotide sequence ID" value="NZ_LAJE02000353.1"/>
</dbReference>
<dbReference type="Pfam" id="PF07729">
    <property type="entry name" value="FCD"/>
    <property type="match status" value="1"/>
</dbReference>
<keyword evidence="3" id="KW-0804">Transcription</keyword>
<dbReference type="SUPFAM" id="SSF48008">
    <property type="entry name" value="GntR ligand-binding domain-like"/>
    <property type="match status" value="1"/>
</dbReference>
<keyword evidence="6" id="KW-1185">Reference proteome</keyword>
<accession>A0A1E5XJS6</accession>
<dbReference type="InterPro" id="IPR008920">
    <property type="entry name" value="TF_FadR/GntR_C"/>
</dbReference>
<dbReference type="SUPFAM" id="SSF46785">
    <property type="entry name" value="Winged helix' DNA-binding domain"/>
    <property type="match status" value="1"/>
</dbReference>
<evidence type="ECO:0000256" key="3">
    <source>
        <dbReference type="ARBA" id="ARBA00023163"/>
    </source>
</evidence>
<dbReference type="CDD" id="cd07377">
    <property type="entry name" value="WHTH_GntR"/>
    <property type="match status" value="1"/>
</dbReference>
<evidence type="ECO:0000313" key="6">
    <source>
        <dbReference type="Proteomes" id="UP000095463"/>
    </source>
</evidence>
<dbReference type="Proteomes" id="UP000095463">
    <property type="component" value="Unassembled WGS sequence"/>
</dbReference>
<evidence type="ECO:0000256" key="2">
    <source>
        <dbReference type="ARBA" id="ARBA00023125"/>
    </source>
</evidence>
<dbReference type="Pfam" id="PF00392">
    <property type="entry name" value="GntR"/>
    <property type="match status" value="1"/>
</dbReference>
<dbReference type="PRINTS" id="PR00035">
    <property type="entry name" value="HTHGNTR"/>
</dbReference>
<dbReference type="SMART" id="SM00345">
    <property type="entry name" value="HTH_GNTR"/>
    <property type="match status" value="1"/>
</dbReference>
<gene>
    <name evidence="5" type="ORF">VW23_002825</name>
</gene>
<dbReference type="EMBL" id="LAJE02000353">
    <property type="protein sequence ID" value="OEO28839.1"/>
    <property type="molecule type" value="Genomic_DNA"/>
</dbReference>
<dbReference type="InterPro" id="IPR011711">
    <property type="entry name" value="GntR_C"/>
</dbReference>
<sequence>MIETKSLQPLTKPQTLHASVQESLKAYIDENRLRGGDPLPPESFLAQQLAVSRNSVREAIKALESVGILETRRGIGVFVRPFSFDPLLEHLAYGLRGSLREVGELVEIRRVLEVALIEKTVEMIGEDDLAELRAVTDRMRVLAEHHESFADEDKAFHLLLFRCQGNQMLSKLIDVFWLAFYKASDFVNLDNPNPLATWKDHHDIVEAVAARDVEAARARLDHHYHGILGVIAKNGETVR</sequence>
<reference evidence="5 6" key="1">
    <citation type="journal article" date="2015" name="Genome Announc.">
        <title>Genome Assemblies of Three Soil-Associated Devosia species: D. insulae, D. limi, and D. soli.</title>
        <authorList>
            <person name="Hassan Y.I."/>
            <person name="Lepp D."/>
            <person name="Zhou T."/>
        </authorList>
    </citation>
    <scope>NUCLEOTIDE SEQUENCE [LARGE SCALE GENOMIC DNA]</scope>
    <source>
        <strain evidence="5 6">DS-56</strain>
    </source>
</reference>
<dbReference type="PROSITE" id="PS50949">
    <property type="entry name" value="HTH_GNTR"/>
    <property type="match status" value="1"/>
</dbReference>
<keyword evidence="2" id="KW-0238">DNA-binding</keyword>
<protein>
    <submittedName>
        <fullName evidence="5">GntR family transcriptional regulator</fullName>
    </submittedName>
</protein>
<name>A0A1E5XJS6_9HYPH</name>
<comment type="caution">
    <text evidence="5">The sequence shown here is derived from an EMBL/GenBank/DDBJ whole genome shotgun (WGS) entry which is preliminary data.</text>
</comment>
<dbReference type="InterPro" id="IPR000524">
    <property type="entry name" value="Tscrpt_reg_HTH_GntR"/>
</dbReference>
<feature type="domain" description="HTH gntR-type" evidence="4">
    <location>
        <begin position="14"/>
        <end position="82"/>
    </location>
</feature>
<dbReference type="AlphaFoldDB" id="A0A1E5XJS6"/>
<dbReference type="PANTHER" id="PTHR43537">
    <property type="entry name" value="TRANSCRIPTIONAL REGULATOR, GNTR FAMILY"/>
    <property type="match status" value="1"/>
</dbReference>
<dbReference type="Gene3D" id="1.20.120.530">
    <property type="entry name" value="GntR ligand-binding domain-like"/>
    <property type="match status" value="1"/>
</dbReference>
<evidence type="ECO:0000256" key="1">
    <source>
        <dbReference type="ARBA" id="ARBA00023015"/>
    </source>
</evidence>
<evidence type="ECO:0000259" key="4">
    <source>
        <dbReference type="PROSITE" id="PS50949"/>
    </source>
</evidence>
<dbReference type="InterPro" id="IPR036390">
    <property type="entry name" value="WH_DNA-bd_sf"/>
</dbReference>
<proteinExistence type="predicted"/>